<protein>
    <submittedName>
        <fullName evidence="3">PspC domain-containing protein</fullName>
    </submittedName>
</protein>
<gene>
    <name evidence="3" type="ORF">ACFFGV_03735</name>
</gene>
<dbReference type="InterPro" id="IPR007168">
    <property type="entry name" value="Phageshock_PspC_N"/>
</dbReference>
<name>A0ABV6LJY8_9BACI</name>
<reference evidence="3 4" key="1">
    <citation type="submission" date="2024-09" db="EMBL/GenBank/DDBJ databases">
        <authorList>
            <person name="Sun Q."/>
            <person name="Mori K."/>
        </authorList>
    </citation>
    <scope>NUCLEOTIDE SEQUENCE [LARGE SCALE GENOMIC DNA]</scope>
    <source>
        <strain evidence="3 4">NCAIM B.02529</strain>
    </source>
</reference>
<keyword evidence="4" id="KW-1185">Reference proteome</keyword>
<feature type="transmembrane region" description="Helical" evidence="1">
    <location>
        <begin position="91"/>
        <end position="114"/>
    </location>
</feature>
<sequence length="122" mass="13792">MKEKGEDGLKMKVCKARKDRAISGVCGGIAAYFGISSFAIRLLFIFLPGNIILYLLLTYIMPDASPSLLIKEVKLVVNKITRRHIKRDVEASLFLLIYLVLVFNVTSILFLVALEYGHTWWA</sequence>
<feature type="domain" description="Phage shock protein PspC N-terminal" evidence="2">
    <location>
        <begin position="12"/>
        <end position="63"/>
    </location>
</feature>
<feature type="transmembrane region" description="Helical" evidence="1">
    <location>
        <begin position="21"/>
        <end position="45"/>
    </location>
</feature>
<keyword evidence="1" id="KW-1133">Transmembrane helix</keyword>
<keyword evidence="1" id="KW-0472">Membrane</keyword>
<dbReference type="Pfam" id="PF04024">
    <property type="entry name" value="PspC"/>
    <property type="match status" value="1"/>
</dbReference>
<feature type="transmembrane region" description="Helical" evidence="1">
    <location>
        <begin position="51"/>
        <end position="70"/>
    </location>
</feature>
<dbReference type="Proteomes" id="UP001589836">
    <property type="component" value="Unassembled WGS sequence"/>
</dbReference>
<evidence type="ECO:0000259" key="2">
    <source>
        <dbReference type="Pfam" id="PF04024"/>
    </source>
</evidence>
<dbReference type="EMBL" id="JBHLTP010000003">
    <property type="protein sequence ID" value="MFC0522699.1"/>
    <property type="molecule type" value="Genomic_DNA"/>
</dbReference>
<dbReference type="RefSeq" id="WP_377345228.1">
    <property type="nucleotide sequence ID" value="NZ_JBHLTP010000003.1"/>
</dbReference>
<comment type="caution">
    <text evidence="3">The sequence shown here is derived from an EMBL/GenBank/DDBJ whole genome shotgun (WGS) entry which is preliminary data.</text>
</comment>
<evidence type="ECO:0000313" key="4">
    <source>
        <dbReference type="Proteomes" id="UP001589836"/>
    </source>
</evidence>
<keyword evidence="1" id="KW-0812">Transmembrane</keyword>
<evidence type="ECO:0000313" key="3">
    <source>
        <dbReference type="EMBL" id="MFC0522699.1"/>
    </source>
</evidence>
<proteinExistence type="predicted"/>
<organism evidence="3 4">
    <name type="scientific">Pontibacillus salicampi</name>
    <dbReference type="NCBI Taxonomy" id="1449801"/>
    <lineage>
        <taxon>Bacteria</taxon>
        <taxon>Bacillati</taxon>
        <taxon>Bacillota</taxon>
        <taxon>Bacilli</taxon>
        <taxon>Bacillales</taxon>
        <taxon>Bacillaceae</taxon>
        <taxon>Pontibacillus</taxon>
    </lineage>
</organism>
<evidence type="ECO:0000256" key="1">
    <source>
        <dbReference type="SAM" id="Phobius"/>
    </source>
</evidence>
<accession>A0ABV6LJY8</accession>